<evidence type="ECO:0000313" key="2">
    <source>
        <dbReference type="EMBL" id="VDD92182.1"/>
    </source>
</evidence>
<dbReference type="AlphaFoldDB" id="A0A0N4VAC4"/>
<reference evidence="2 3" key="2">
    <citation type="submission" date="2018-10" db="EMBL/GenBank/DDBJ databases">
        <authorList>
            <consortium name="Pathogen Informatics"/>
        </authorList>
    </citation>
    <scope>NUCLEOTIDE SEQUENCE [LARGE SCALE GENOMIC DNA]</scope>
</reference>
<reference evidence="4" key="1">
    <citation type="submission" date="2017-02" db="UniProtKB">
        <authorList>
            <consortium name="WormBaseParasite"/>
        </authorList>
    </citation>
    <scope>IDENTIFICATION</scope>
</reference>
<name>A0A0N4VAC4_ENTVE</name>
<feature type="region of interest" description="Disordered" evidence="1">
    <location>
        <begin position="105"/>
        <end position="150"/>
    </location>
</feature>
<dbReference type="OrthoDB" id="5805034at2759"/>
<feature type="compositionally biased region" description="Low complexity" evidence="1">
    <location>
        <begin position="105"/>
        <end position="119"/>
    </location>
</feature>
<dbReference type="EMBL" id="UXUI01008703">
    <property type="protein sequence ID" value="VDD92182.1"/>
    <property type="molecule type" value="Genomic_DNA"/>
</dbReference>
<feature type="compositionally biased region" description="Polar residues" evidence="1">
    <location>
        <begin position="120"/>
        <end position="136"/>
    </location>
</feature>
<organism evidence="4">
    <name type="scientific">Enterobius vermicularis</name>
    <name type="common">Human pinworm</name>
    <dbReference type="NCBI Taxonomy" id="51028"/>
    <lineage>
        <taxon>Eukaryota</taxon>
        <taxon>Metazoa</taxon>
        <taxon>Ecdysozoa</taxon>
        <taxon>Nematoda</taxon>
        <taxon>Chromadorea</taxon>
        <taxon>Rhabditida</taxon>
        <taxon>Spirurina</taxon>
        <taxon>Oxyuridomorpha</taxon>
        <taxon>Oxyuroidea</taxon>
        <taxon>Oxyuridae</taxon>
        <taxon>Enterobius</taxon>
    </lineage>
</organism>
<dbReference type="WBParaSite" id="EVEC_0000741201-mRNA-1">
    <property type="protein sequence ID" value="EVEC_0000741201-mRNA-1"/>
    <property type="gene ID" value="EVEC_0000741201"/>
</dbReference>
<sequence>MIGIINMPPESPAEFYRNRPLRNGETVIFSEREKAKTPEYFFAADGIRHDLGYQQSQSAEKLWEKTLKRSIICRLAAETEGRRRSISCSGIDADVVLLDKSSKRTFSSSESNDSLMDSDTVNVSNLKPRSNSSGKLKTSPRGSHEHRKTSAFARASKFFSISLPKISILK</sequence>
<keyword evidence="3" id="KW-1185">Reference proteome</keyword>
<gene>
    <name evidence="2" type="ORF">EVEC_LOCUS6933</name>
</gene>
<accession>A0A0N4VAC4</accession>
<protein>
    <submittedName>
        <fullName evidence="4">PPM-type phosphatase domain-containing protein</fullName>
    </submittedName>
</protein>
<proteinExistence type="predicted"/>
<dbReference type="Proteomes" id="UP000274131">
    <property type="component" value="Unassembled WGS sequence"/>
</dbReference>
<evidence type="ECO:0000313" key="3">
    <source>
        <dbReference type="Proteomes" id="UP000274131"/>
    </source>
</evidence>
<evidence type="ECO:0000256" key="1">
    <source>
        <dbReference type="SAM" id="MobiDB-lite"/>
    </source>
</evidence>
<evidence type="ECO:0000313" key="4">
    <source>
        <dbReference type="WBParaSite" id="EVEC_0000741201-mRNA-1"/>
    </source>
</evidence>